<dbReference type="Gene3D" id="3.50.50.60">
    <property type="entry name" value="FAD/NAD(P)-binding domain"/>
    <property type="match status" value="1"/>
</dbReference>
<accession>A0ABR2UF54</accession>
<proteinExistence type="predicted"/>
<protein>
    <recommendedName>
        <fullName evidence="1">Amine oxidase domain-containing protein</fullName>
    </recommendedName>
</protein>
<dbReference type="Proteomes" id="UP001408356">
    <property type="component" value="Unassembled WGS sequence"/>
</dbReference>
<evidence type="ECO:0000259" key="1">
    <source>
        <dbReference type="Pfam" id="PF01593"/>
    </source>
</evidence>
<comment type="caution">
    <text evidence="2">The sequence shown here is derived from an EMBL/GenBank/DDBJ whole genome shotgun (WGS) entry which is preliminary data.</text>
</comment>
<dbReference type="PRINTS" id="PR00419">
    <property type="entry name" value="ADXRDTASE"/>
</dbReference>
<dbReference type="PANTHER" id="PTHR10742">
    <property type="entry name" value="FLAVIN MONOAMINE OXIDASE"/>
    <property type="match status" value="1"/>
</dbReference>
<dbReference type="InterPro" id="IPR002937">
    <property type="entry name" value="Amino_oxidase"/>
</dbReference>
<sequence length="490" mass="55255">MSSERANTPHVCIVGAGVSGLRCADILLSHGFKVTILEARGRIGGRVCQSDELGYTVDLGANWIHTWDSGEVHPIWKLADETRTPVHHWNTQQLIYDTSGNPLSDETTERLSTLLWKIIEEAFEFSIKAHHQDGGKSIPKAESLQDFIRRRADVELENEKEKETLLQMSEMWGAYVGEPVWRQSLRFAWMEECCGGEEMFVASDYSAILDQISKPAREQASVKLGTKVVSVQTPTIKSSNQSLLITTEDGSKFEFDEVVMTTPLGWLQTHLDCFSPPLPSRLDSAINNLKLSQLEKVFITFPSAFWISDRTQDSFPSYTNWLAPEYAPDTNPKHWPQEIWNLASFKEPNTHPTILFYLYGDCSRHIVNSIYGKTKAAKDSFVNDFFYPYYSRLPGFDPNNPDCSPKAILASEWLKDELNGYGSYCNFQVGIEEADKDVETIREGCAERRLWFCGEHAAPFEECGTVAGAYLSGESVGKKVVEIYKYSSAS</sequence>
<dbReference type="Pfam" id="PF01593">
    <property type="entry name" value="Amino_oxidase"/>
    <property type="match status" value="1"/>
</dbReference>
<evidence type="ECO:0000313" key="2">
    <source>
        <dbReference type="EMBL" id="KAK9413128.1"/>
    </source>
</evidence>
<dbReference type="InterPro" id="IPR036188">
    <property type="entry name" value="FAD/NAD-bd_sf"/>
</dbReference>
<dbReference type="InterPro" id="IPR050281">
    <property type="entry name" value="Flavin_monoamine_oxidase"/>
</dbReference>
<dbReference type="SUPFAM" id="SSF51905">
    <property type="entry name" value="FAD/NAD(P)-binding domain"/>
    <property type="match status" value="1"/>
</dbReference>
<dbReference type="Gene3D" id="3.90.660.10">
    <property type="match status" value="1"/>
</dbReference>
<dbReference type="PANTHER" id="PTHR10742:SF414">
    <property type="entry name" value="CONTAINING AMINE OXIDASE, PUTATIVE (AFU_ORTHOLOGUE AFUA_3G12150)-RELATED"/>
    <property type="match status" value="1"/>
</dbReference>
<feature type="domain" description="Amine oxidase" evidence="1">
    <location>
        <begin position="18"/>
        <end position="476"/>
    </location>
</feature>
<evidence type="ECO:0000313" key="3">
    <source>
        <dbReference type="Proteomes" id="UP001408356"/>
    </source>
</evidence>
<keyword evidence="3" id="KW-1185">Reference proteome</keyword>
<organism evidence="2 3">
    <name type="scientific">Seiridium unicorne</name>
    <dbReference type="NCBI Taxonomy" id="138068"/>
    <lineage>
        <taxon>Eukaryota</taxon>
        <taxon>Fungi</taxon>
        <taxon>Dikarya</taxon>
        <taxon>Ascomycota</taxon>
        <taxon>Pezizomycotina</taxon>
        <taxon>Sordariomycetes</taxon>
        <taxon>Xylariomycetidae</taxon>
        <taxon>Amphisphaeriales</taxon>
        <taxon>Sporocadaceae</taxon>
        <taxon>Seiridium</taxon>
    </lineage>
</organism>
<reference evidence="2 3" key="1">
    <citation type="journal article" date="2024" name="J. Plant Pathol.">
        <title>Sequence and assembly of the genome of Seiridium unicorne, isolate CBS 538.82, causal agent of cypress canker disease.</title>
        <authorList>
            <person name="Scali E."/>
            <person name="Rocca G.D."/>
            <person name="Danti R."/>
            <person name="Garbelotto M."/>
            <person name="Barberini S."/>
            <person name="Baroncelli R."/>
            <person name="Emiliani G."/>
        </authorList>
    </citation>
    <scope>NUCLEOTIDE SEQUENCE [LARGE SCALE GENOMIC DNA]</scope>
    <source>
        <strain evidence="2 3">BM-138-508</strain>
    </source>
</reference>
<dbReference type="EMBL" id="JARVKF010000442">
    <property type="protein sequence ID" value="KAK9413128.1"/>
    <property type="molecule type" value="Genomic_DNA"/>
</dbReference>
<name>A0ABR2UF54_9PEZI</name>
<dbReference type="SUPFAM" id="SSF54373">
    <property type="entry name" value="FAD-linked reductases, C-terminal domain"/>
    <property type="match status" value="1"/>
</dbReference>
<gene>
    <name evidence="2" type="ORF">SUNI508_12013</name>
</gene>